<protein>
    <submittedName>
        <fullName evidence="1">Uncharacterized protein</fullName>
    </submittedName>
</protein>
<name>A0A0W8EAM3_9ZZZZ</name>
<reference evidence="1" key="1">
    <citation type="journal article" date="2015" name="Proc. Natl. Acad. Sci. U.S.A.">
        <title>Networks of energetic and metabolic interactions define dynamics in microbial communities.</title>
        <authorList>
            <person name="Embree M."/>
            <person name="Liu J.K."/>
            <person name="Al-Bassam M.M."/>
            <person name="Zengler K."/>
        </authorList>
    </citation>
    <scope>NUCLEOTIDE SEQUENCE</scope>
</reference>
<proteinExistence type="predicted"/>
<dbReference type="EMBL" id="LNQE01001782">
    <property type="protein sequence ID" value="KUG05679.1"/>
    <property type="molecule type" value="Genomic_DNA"/>
</dbReference>
<organism evidence="1">
    <name type="scientific">hydrocarbon metagenome</name>
    <dbReference type="NCBI Taxonomy" id="938273"/>
    <lineage>
        <taxon>unclassified sequences</taxon>
        <taxon>metagenomes</taxon>
        <taxon>ecological metagenomes</taxon>
    </lineage>
</organism>
<accession>A0A0W8EAM3</accession>
<gene>
    <name evidence="1" type="ORF">ASZ90_016889</name>
</gene>
<evidence type="ECO:0000313" key="1">
    <source>
        <dbReference type="EMBL" id="KUG05679.1"/>
    </source>
</evidence>
<dbReference type="AlphaFoldDB" id="A0A0W8EAM3"/>
<comment type="caution">
    <text evidence="1">The sequence shown here is derived from an EMBL/GenBank/DDBJ whole genome shotgun (WGS) entry which is preliminary data.</text>
</comment>
<sequence>MEINKTIHKIGWNPQKSSIGYQKNTTEASACACFIIISNFSINIGRTGSSPSLDM</sequence>